<evidence type="ECO:0000256" key="1">
    <source>
        <dbReference type="SAM" id="MobiDB-lite"/>
    </source>
</evidence>
<reference evidence="2 3" key="1">
    <citation type="submission" date="2020-05" db="EMBL/GenBank/DDBJ databases">
        <title>Draft genome sequence of Desulfovibrio sp. strain HN2T.</title>
        <authorList>
            <person name="Ueno A."/>
            <person name="Tamazawa S."/>
            <person name="Tamamura S."/>
            <person name="Murakami T."/>
            <person name="Kiyama T."/>
            <person name="Inomata H."/>
            <person name="Amano Y."/>
            <person name="Miyakawa K."/>
            <person name="Tamaki H."/>
            <person name="Naganuma T."/>
            <person name="Kaneko K."/>
        </authorList>
    </citation>
    <scope>NUCLEOTIDE SEQUENCE [LARGE SCALE GENOMIC DNA]</scope>
    <source>
        <strain evidence="2 3">HN2</strain>
    </source>
</reference>
<evidence type="ECO:0000313" key="2">
    <source>
        <dbReference type="EMBL" id="GFM32944.1"/>
    </source>
</evidence>
<dbReference type="EMBL" id="BLVO01000012">
    <property type="protein sequence ID" value="GFM32944.1"/>
    <property type="molecule type" value="Genomic_DNA"/>
</dbReference>
<feature type="compositionally biased region" description="Basic residues" evidence="1">
    <location>
        <begin position="110"/>
        <end position="122"/>
    </location>
</feature>
<organism evidence="2 3">
    <name type="scientific">Desulfovibrio subterraneus</name>
    <dbReference type="NCBI Taxonomy" id="2718620"/>
    <lineage>
        <taxon>Bacteria</taxon>
        <taxon>Pseudomonadati</taxon>
        <taxon>Thermodesulfobacteriota</taxon>
        <taxon>Desulfovibrionia</taxon>
        <taxon>Desulfovibrionales</taxon>
        <taxon>Desulfovibrionaceae</taxon>
        <taxon>Desulfovibrio</taxon>
    </lineage>
</organism>
<accession>A0A7J0BIM9</accession>
<dbReference type="Proteomes" id="UP000503840">
    <property type="component" value="Unassembled WGS sequence"/>
</dbReference>
<dbReference type="RefSeq" id="WP_174404600.1">
    <property type="nucleotide sequence ID" value="NZ_BLVO01000012.1"/>
</dbReference>
<feature type="region of interest" description="Disordered" evidence="1">
    <location>
        <begin position="65"/>
        <end position="122"/>
    </location>
</feature>
<sequence>MGINRLAYFLAGAVLGASGYALVRSGKGQALLSGIVQGGYGVTEGVLARIETLKEDIEDYMAEARYNNEQKARDEHEQAASPVTPPAAKPKAAARKPAKAKAETAAKAKPASKGKTVKKAKA</sequence>
<name>A0A7J0BIM9_9BACT</name>
<keyword evidence="3" id="KW-1185">Reference proteome</keyword>
<gene>
    <name evidence="2" type="ORF">DSM101010T_13090</name>
</gene>
<evidence type="ECO:0000313" key="3">
    <source>
        <dbReference type="Proteomes" id="UP000503840"/>
    </source>
</evidence>
<proteinExistence type="predicted"/>
<feature type="compositionally biased region" description="Basic and acidic residues" evidence="1">
    <location>
        <begin position="66"/>
        <end position="78"/>
    </location>
</feature>
<comment type="caution">
    <text evidence="2">The sequence shown here is derived from an EMBL/GenBank/DDBJ whole genome shotgun (WGS) entry which is preliminary data.</text>
</comment>
<protein>
    <submittedName>
        <fullName evidence="2">Uncharacterized protein</fullName>
    </submittedName>
</protein>
<dbReference type="AlphaFoldDB" id="A0A7J0BIM9"/>